<dbReference type="SUPFAM" id="SSF52374">
    <property type="entry name" value="Nucleotidylyl transferase"/>
    <property type="match status" value="1"/>
</dbReference>
<reference evidence="15 16" key="1">
    <citation type="submission" date="2017-06" db="EMBL/GenBank/DDBJ databases">
        <title>Genome Sequencing and Comparative Genomics Analysis of Five Ureaplasma Urealyticums with Different Drug Resistance.</title>
        <authorList>
            <person name="Ma L."/>
            <person name="Jia T."/>
        </authorList>
    </citation>
    <scope>NUCLEOTIDE SEQUENCE [LARGE SCALE GENOMIC DNA]</scope>
    <source>
        <strain evidence="16">hebnu uu3</strain>
    </source>
</reference>
<comment type="subcellular location">
    <subcellularLocation>
        <location evidence="1 11">Cytoplasm</location>
    </subcellularLocation>
</comment>
<evidence type="ECO:0000256" key="6">
    <source>
        <dbReference type="ARBA" id="ARBA00022741"/>
    </source>
</evidence>
<dbReference type="SUPFAM" id="SSF47323">
    <property type="entry name" value="Anticodon-binding domain of a subclass of class I aminoacyl-tRNA synthetases"/>
    <property type="match status" value="1"/>
</dbReference>
<dbReference type="InterPro" id="IPR009080">
    <property type="entry name" value="tRNAsynth_Ia_anticodon-bd"/>
</dbReference>
<dbReference type="AlphaFoldDB" id="A0AAC9X7W4"/>
<dbReference type="OMA" id="YEFKWER"/>
<dbReference type="HAMAP" id="MF_00123">
    <property type="entry name" value="Arg_tRNA_synth"/>
    <property type="match status" value="1"/>
</dbReference>
<dbReference type="PANTHER" id="PTHR11956:SF5">
    <property type="entry name" value="ARGININE--TRNA LIGASE, CYTOPLASMIC"/>
    <property type="match status" value="1"/>
</dbReference>
<dbReference type="GO" id="GO:0005737">
    <property type="term" value="C:cytoplasm"/>
    <property type="evidence" value="ECO:0007669"/>
    <property type="project" value="UniProtKB-SubCell"/>
</dbReference>
<evidence type="ECO:0000256" key="7">
    <source>
        <dbReference type="ARBA" id="ARBA00022840"/>
    </source>
</evidence>
<dbReference type="SMR" id="A0AAC9X7W4"/>
<dbReference type="PANTHER" id="PTHR11956">
    <property type="entry name" value="ARGINYL-TRNA SYNTHETASE"/>
    <property type="match status" value="1"/>
</dbReference>
<evidence type="ECO:0000313" key="16">
    <source>
        <dbReference type="Proteomes" id="UP000197054"/>
    </source>
</evidence>
<gene>
    <name evidence="11" type="primary">argS</name>
    <name evidence="15" type="ORF">CEG42_01795</name>
</gene>
<keyword evidence="5 11" id="KW-0436">Ligase</keyword>
<keyword evidence="9 11" id="KW-0030">Aminoacyl-tRNA synthetase</keyword>
<protein>
    <recommendedName>
        <fullName evidence="11">Arginine--tRNA ligase</fullName>
        <ecNumber evidence="11">6.1.1.19</ecNumber>
    </recommendedName>
    <alternativeName>
        <fullName evidence="11">Arginyl-tRNA synthetase</fullName>
        <shortName evidence="11">ArgRS</shortName>
    </alternativeName>
</protein>
<evidence type="ECO:0000256" key="9">
    <source>
        <dbReference type="ARBA" id="ARBA00023146"/>
    </source>
</evidence>
<dbReference type="NCBIfam" id="TIGR00456">
    <property type="entry name" value="argS"/>
    <property type="match status" value="1"/>
</dbReference>
<keyword evidence="8 11" id="KW-0648">Protein biosynthesis</keyword>
<dbReference type="InterPro" id="IPR014729">
    <property type="entry name" value="Rossmann-like_a/b/a_fold"/>
</dbReference>
<accession>A0AAC9X7W4</accession>
<dbReference type="Gene3D" id="3.40.50.620">
    <property type="entry name" value="HUPs"/>
    <property type="match status" value="1"/>
</dbReference>
<evidence type="ECO:0000256" key="4">
    <source>
        <dbReference type="ARBA" id="ARBA00022490"/>
    </source>
</evidence>
<dbReference type="Pfam" id="PF00750">
    <property type="entry name" value="tRNA-synt_1d"/>
    <property type="match status" value="1"/>
</dbReference>
<evidence type="ECO:0000256" key="8">
    <source>
        <dbReference type="ARBA" id="ARBA00022917"/>
    </source>
</evidence>
<sequence length="550" mass="63662">MITQKISEELNKALAKMGIHDTQETKILVDKTKNIKFGDFYTNIAMILSKKNNKSSLEIAKEIANNFEQDLFLEVNLQPPGFLNFKLKAKDHENLLKQIYYEKDRFGQFSKKNITYNIEYVSANPTGYLHIAHAANAIYGDILANLLKIYGYDVETEYWINDAGNQIDKLAMSVLVRYLQLQNINIQLPADAYHGQEIHLVAQTLYQTYKNQFINVRLNEKYEIDDDIANQEIKNFAVKYLLNEIKNDLASINTFIDTYTSENWIRNSGRILEVLSKIKPYTYTLDGALWLKTTTFGDDKDRVLIKSDGSYTYFTPDIAYHDYKFNKTNTTKLIDVWGTDHLGYIARLKAAMNALGYDPNNLEIVCAQVMKLVKNNQEFKLSKRSGQSLTIKDLVEIIGKDALRWFLGSSSMNSHVIIDVDIALSKNNNNPLYYVQYAHARANQVLNKQVYELDFKTDLLTETRERELLNQLHFYKQTIANAANNREPHRISNYLYDLAQIFHNYYANVKINNDNNKVLSAQRYTLVWCVKQVLANGLAIMKITPYDQMY</sequence>
<dbReference type="InterPro" id="IPR005148">
    <property type="entry name" value="Arg-tRNA-synth_N"/>
</dbReference>
<comment type="catalytic activity">
    <reaction evidence="10 11">
        <text>tRNA(Arg) + L-arginine + ATP = L-arginyl-tRNA(Arg) + AMP + diphosphate</text>
        <dbReference type="Rhea" id="RHEA:20301"/>
        <dbReference type="Rhea" id="RHEA-COMP:9658"/>
        <dbReference type="Rhea" id="RHEA-COMP:9673"/>
        <dbReference type="ChEBI" id="CHEBI:30616"/>
        <dbReference type="ChEBI" id="CHEBI:32682"/>
        <dbReference type="ChEBI" id="CHEBI:33019"/>
        <dbReference type="ChEBI" id="CHEBI:78442"/>
        <dbReference type="ChEBI" id="CHEBI:78513"/>
        <dbReference type="ChEBI" id="CHEBI:456215"/>
        <dbReference type="EC" id="6.1.1.19"/>
    </reaction>
</comment>
<dbReference type="SMART" id="SM01016">
    <property type="entry name" value="Arg_tRNA_synt_N"/>
    <property type="match status" value="1"/>
</dbReference>
<dbReference type="Pfam" id="PF05746">
    <property type="entry name" value="DALR_1"/>
    <property type="match status" value="1"/>
</dbReference>
<dbReference type="SMART" id="SM00836">
    <property type="entry name" value="DALR_1"/>
    <property type="match status" value="1"/>
</dbReference>
<evidence type="ECO:0000256" key="11">
    <source>
        <dbReference type="HAMAP-Rule" id="MF_00123"/>
    </source>
</evidence>
<keyword evidence="6 11" id="KW-0547">Nucleotide-binding</keyword>
<evidence type="ECO:0000256" key="2">
    <source>
        <dbReference type="ARBA" id="ARBA00005594"/>
    </source>
</evidence>
<dbReference type="Gene3D" id="3.30.1360.70">
    <property type="entry name" value="Arginyl tRNA synthetase N-terminal domain"/>
    <property type="match status" value="1"/>
</dbReference>
<dbReference type="EMBL" id="CP021991">
    <property type="protein sequence ID" value="ASD29960.1"/>
    <property type="molecule type" value="Genomic_DNA"/>
</dbReference>
<feature type="domain" description="DALR anticodon binding" evidence="13">
    <location>
        <begin position="435"/>
        <end position="549"/>
    </location>
</feature>
<keyword evidence="4 11" id="KW-0963">Cytoplasm</keyword>
<dbReference type="Pfam" id="PF03485">
    <property type="entry name" value="Arg_tRNA_synt_N"/>
    <property type="match status" value="1"/>
</dbReference>
<name>A0AAC9X7W4_UREPR</name>
<organism evidence="15 16">
    <name type="scientific">Ureaplasma parvum</name>
    <name type="common">Ureaplasma urealyticum biotype 1</name>
    <dbReference type="NCBI Taxonomy" id="134821"/>
    <lineage>
        <taxon>Bacteria</taxon>
        <taxon>Bacillati</taxon>
        <taxon>Mycoplasmatota</taxon>
        <taxon>Mycoplasmoidales</taxon>
        <taxon>Mycoplasmoidaceae</taxon>
        <taxon>Ureaplasma</taxon>
    </lineage>
</organism>
<evidence type="ECO:0000256" key="3">
    <source>
        <dbReference type="ARBA" id="ARBA00011245"/>
    </source>
</evidence>
<dbReference type="GO" id="GO:0006420">
    <property type="term" value="P:arginyl-tRNA aminoacylation"/>
    <property type="evidence" value="ECO:0007669"/>
    <property type="project" value="UniProtKB-UniRule"/>
</dbReference>
<feature type="domain" description="Arginyl tRNA synthetase N-terminal" evidence="14">
    <location>
        <begin position="4"/>
        <end position="87"/>
    </location>
</feature>
<dbReference type="GO" id="GO:0004814">
    <property type="term" value="F:arginine-tRNA ligase activity"/>
    <property type="evidence" value="ECO:0007669"/>
    <property type="project" value="UniProtKB-UniRule"/>
</dbReference>
<dbReference type="FunFam" id="3.40.50.620:FF:000062">
    <property type="entry name" value="Arginine--tRNA ligase"/>
    <property type="match status" value="1"/>
</dbReference>
<comment type="subunit">
    <text evidence="3 11">Monomer.</text>
</comment>
<comment type="similarity">
    <text evidence="2 11 12">Belongs to the class-I aminoacyl-tRNA synthetase family.</text>
</comment>
<dbReference type="Proteomes" id="UP000197054">
    <property type="component" value="Chromosome"/>
</dbReference>
<dbReference type="RefSeq" id="WP_006688892.1">
    <property type="nucleotide sequence ID" value="NZ_CAMQQM010000005.1"/>
</dbReference>
<evidence type="ECO:0000256" key="10">
    <source>
        <dbReference type="ARBA" id="ARBA00049339"/>
    </source>
</evidence>
<evidence type="ECO:0000313" key="15">
    <source>
        <dbReference type="EMBL" id="ASD29960.1"/>
    </source>
</evidence>
<dbReference type="InterPro" id="IPR001278">
    <property type="entry name" value="Arg-tRNA-ligase"/>
</dbReference>
<dbReference type="GeneID" id="29672519"/>
<dbReference type="InterPro" id="IPR008909">
    <property type="entry name" value="DALR_anticod-bd"/>
</dbReference>
<evidence type="ECO:0000256" key="1">
    <source>
        <dbReference type="ARBA" id="ARBA00004496"/>
    </source>
</evidence>
<evidence type="ECO:0000256" key="12">
    <source>
        <dbReference type="RuleBase" id="RU363038"/>
    </source>
</evidence>
<proteinExistence type="inferred from homology"/>
<dbReference type="PRINTS" id="PR01038">
    <property type="entry name" value="TRNASYNTHARG"/>
</dbReference>
<dbReference type="SUPFAM" id="SSF55190">
    <property type="entry name" value="Arginyl-tRNA synthetase (ArgRS), N-terminal 'additional' domain"/>
    <property type="match status" value="1"/>
</dbReference>
<evidence type="ECO:0000256" key="5">
    <source>
        <dbReference type="ARBA" id="ARBA00022598"/>
    </source>
</evidence>
<dbReference type="EC" id="6.1.1.19" evidence="11"/>
<keyword evidence="7 11" id="KW-0067">ATP-binding</keyword>
<dbReference type="InterPro" id="IPR036695">
    <property type="entry name" value="Arg-tRNA-synth_N_sf"/>
</dbReference>
<dbReference type="GO" id="GO:0005524">
    <property type="term" value="F:ATP binding"/>
    <property type="evidence" value="ECO:0007669"/>
    <property type="project" value="UniProtKB-UniRule"/>
</dbReference>
<dbReference type="InterPro" id="IPR035684">
    <property type="entry name" value="ArgRS_core"/>
</dbReference>
<dbReference type="Gene3D" id="1.10.730.10">
    <property type="entry name" value="Isoleucyl-tRNA Synthetase, Domain 1"/>
    <property type="match status" value="1"/>
</dbReference>
<evidence type="ECO:0000259" key="14">
    <source>
        <dbReference type="SMART" id="SM01016"/>
    </source>
</evidence>
<dbReference type="CDD" id="cd00671">
    <property type="entry name" value="ArgRS_core"/>
    <property type="match status" value="1"/>
</dbReference>
<feature type="short sequence motif" description="'HIGH' region" evidence="11">
    <location>
        <begin position="123"/>
        <end position="133"/>
    </location>
</feature>
<evidence type="ECO:0000259" key="13">
    <source>
        <dbReference type="SMART" id="SM00836"/>
    </source>
</evidence>